<comment type="subcellular location">
    <subcellularLocation>
        <location evidence="1">Cell membrane</location>
        <topology evidence="1">Multi-pass membrane protein</topology>
    </subcellularLocation>
</comment>
<keyword evidence="7" id="KW-0472">Membrane</keyword>
<dbReference type="Pfam" id="PF02040">
    <property type="entry name" value="ArsB"/>
    <property type="match status" value="1"/>
</dbReference>
<comment type="caution">
    <text evidence="8">The sequence shown here is derived from an EMBL/GenBank/DDBJ whole genome shotgun (WGS) entry which is preliminary data.</text>
</comment>
<dbReference type="PANTHER" id="PTHR43302">
    <property type="entry name" value="TRANSPORTER ARSB-RELATED"/>
    <property type="match status" value="1"/>
</dbReference>
<gene>
    <name evidence="8" type="ORF">GKC39_01855</name>
</gene>
<proteinExistence type="inferred from homology"/>
<evidence type="ECO:0000256" key="6">
    <source>
        <dbReference type="ARBA" id="ARBA00022989"/>
    </source>
</evidence>
<dbReference type="GO" id="GO:0046685">
    <property type="term" value="P:response to arsenic-containing substance"/>
    <property type="evidence" value="ECO:0007669"/>
    <property type="project" value="UniProtKB-KW"/>
</dbReference>
<keyword evidence="3" id="KW-1003">Cell membrane</keyword>
<evidence type="ECO:0000256" key="2">
    <source>
        <dbReference type="ARBA" id="ARBA00006433"/>
    </source>
</evidence>
<dbReference type="RefSeq" id="WP_014305962.1">
    <property type="nucleotide sequence ID" value="NZ_AP028932.1"/>
</dbReference>
<reference evidence="8" key="1">
    <citation type="submission" date="2019-11" db="EMBL/GenBank/DDBJ databases">
        <title>Draft Genome Sequence of Plant Growth-Promoting Rhizosphere-Associated Bacteria.</title>
        <authorList>
            <person name="Vasilyev I.Y."/>
            <person name="Radchenko V."/>
            <person name="Ilnitskaya E.V."/>
        </authorList>
    </citation>
    <scope>NUCLEOTIDE SEQUENCE</scope>
    <source>
        <strain evidence="8">VRA_517_n</strain>
    </source>
</reference>
<evidence type="ECO:0000256" key="4">
    <source>
        <dbReference type="ARBA" id="ARBA00022692"/>
    </source>
</evidence>
<dbReference type="PRINTS" id="PR00758">
    <property type="entry name" value="ARSENICPUMP"/>
</dbReference>
<keyword evidence="6" id="KW-1133">Transmembrane helix</keyword>
<dbReference type="PANTHER" id="PTHR43302:SF6">
    <property type="entry name" value="ARSENICAL PUMP MEMBRANE PROTEIN-RELATED"/>
    <property type="match status" value="1"/>
</dbReference>
<dbReference type="GO" id="GO:0015105">
    <property type="term" value="F:arsenite transmembrane transporter activity"/>
    <property type="evidence" value="ECO:0007669"/>
    <property type="project" value="InterPro"/>
</dbReference>
<evidence type="ECO:0000256" key="5">
    <source>
        <dbReference type="ARBA" id="ARBA00022849"/>
    </source>
</evidence>
<keyword evidence="5" id="KW-0059">Arsenical resistance</keyword>
<dbReference type="GO" id="GO:0005886">
    <property type="term" value="C:plasma membrane"/>
    <property type="evidence" value="ECO:0007669"/>
    <property type="project" value="UniProtKB-SubCell"/>
</dbReference>
<dbReference type="EMBL" id="WKKV01000001">
    <property type="protein sequence ID" value="MSE00806.1"/>
    <property type="molecule type" value="Genomic_DNA"/>
</dbReference>
<evidence type="ECO:0000256" key="1">
    <source>
        <dbReference type="ARBA" id="ARBA00004651"/>
    </source>
</evidence>
<dbReference type="AlphaFoldDB" id="A0A6A8LC54"/>
<accession>A0A6A8LC54</accession>
<comment type="similarity">
    <text evidence="2">Belongs to the ArsB family.</text>
</comment>
<evidence type="ECO:0000313" key="8">
    <source>
        <dbReference type="EMBL" id="MSE00806.1"/>
    </source>
</evidence>
<evidence type="ECO:0000256" key="7">
    <source>
        <dbReference type="ARBA" id="ARBA00023136"/>
    </source>
</evidence>
<protein>
    <submittedName>
        <fullName evidence="8">Arsenic transporter</fullName>
    </submittedName>
</protein>
<sequence>MTLISFFVTIIFIFWRPGGLNEAVPASLGAILVLLCGTVSFHDLGDIGSKVTGASITIISTMIMAIALESFGFFNWAAAKLLHRAKGSGIRLFWLTNLLCFSMTLFLNNDGSVLITTPILLLVLQYLGLKRHQKTPYLISGVLIATAASTPIGVSNIVNLISLKMIGMDLYLYTNMMFIPGTLGLVFMAFLLFAVFYRRLPKQLPDIPVHFESLEHKRYHPLQPPPDLSQKNSRTNIMFCVLVFVLFVRISLFAASYNGISVSLVAVISSVILLCWRWFYLKIGPADLLRKAPWHIFIFAFTMYIIIYGLHNIGLTALLVQSIEPYVSQSIAHAASIMGIATSVLSNLFNNHPALMISTLTLTEMSIDPLTVKIIYLANIIGSDIGSLLLPIGTLATLIWMHIIRQHGEKVSWSEYIKTTIVVVPLTVVFTITVLYVWISWIYL</sequence>
<dbReference type="CDD" id="cd01118">
    <property type="entry name" value="ArsB_permease"/>
    <property type="match status" value="1"/>
</dbReference>
<name>A0A6A8LC54_BACVE</name>
<dbReference type="InterPro" id="IPR000802">
    <property type="entry name" value="Arsenical_pump_ArsB"/>
</dbReference>
<organism evidence="8">
    <name type="scientific">Bacillus velezensis</name>
    <dbReference type="NCBI Taxonomy" id="492670"/>
    <lineage>
        <taxon>Bacteria</taxon>
        <taxon>Bacillati</taxon>
        <taxon>Bacillota</taxon>
        <taxon>Bacilli</taxon>
        <taxon>Bacillales</taxon>
        <taxon>Bacillaceae</taxon>
        <taxon>Bacillus</taxon>
        <taxon>Bacillus amyloliquefaciens group</taxon>
    </lineage>
</organism>
<keyword evidence="4" id="KW-0812">Transmembrane</keyword>
<evidence type="ECO:0000256" key="3">
    <source>
        <dbReference type="ARBA" id="ARBA00022475"/>
    </source>
</evidence>